<reference evidence="5 6" key="1">
    <citation type="submission" date="2021-03" db="EMBL/GenBank/DDBJ databases">
        <title>Sequencing the genomes of 1000 actinobacteria strains.</title>
        <authorList>
            <person name="Klenk H.-P."/>
        </authorList>
    </citation>
    <scope>NUCLEOTIDE SEQUENCE [LARGE SCALE GENOMIC DNA]</scope>
    <source>
        <strain evidence="5 6">DSM 12936</strain>
    </source>
</reference>
<keyword evidence="3" id="KW-0812">Transmembrane</keyword>
<feature type="transmembrane region" description="Helical" evidence="3">
    <location>
        <begin position="99"/>
        <end position="117"/>
    </location>
</feature>
<evidence type="ECO:0000256" key="3">
    <source>
        <dbReference type="SAM" id="Phobius"/>
    </source>
</evidence>
<evidence type="ECO:0000259" key="4">
    <source>
        <dbReference type="Pfam" id="PF00892"/>
    </source>
</evidence>
<protein>
    <submittedName>
        <fullName evidence="5">Drug/metabolite transporter (DMT)-like permease</fullName>
    </submittedName>
</protein>
<dbReference type="SUPFAM" id="SSF103481">
    <property type="entry name" value="Multidrug resistance efflux transporter EmrE"/>
    <property type="match status" value="2"/>
</dbReference>
<comment type="similarity">
    <text evidence="1">Belongs to the EamA transporter family.</text>
</comment>
<feature type="domain" description="EamA" evidence="4">
    <location>
        <begin position="41"/>
        <end position="170"/>
    </location>
</feature>
<dbReference type="EMBL" id="JAGIOB010000001">
    <property type="protein sequence ID" value="MBP2416232.1"/>
    <property type="molecule type" value="Genomic_DNA"/>
</dbReference>
<dbReference type="Pfam" id="PF00892">
    <property type="entry name" value="EamA"/>
    <property type="match status" value="2"/>
</dbReference>
<feature type="transmembrane region" description="Helical" evidence="3">
    <location>
        <begin position="246"/>
        <end position="267"/>
    </location>
</feature>
<evidence type="ECO:0000256" key="1">
    <source>
        <dbReference type="ARBA" id="ARBA00007362"/>
    </source>
</evidence>
<sequence>MSDHAVGEGGPVPRPAVTPTRPDEGPGPHPVQDGPPDARLLLAVATTVLAWASAFVVIRSAGPHFSPGALTLGRLLVGSVVLTLVVAGRRKVRLGRREWALVGLIGVAWFGVYNVALNAGEQHVDAGTAAMLIQVAPILIGVLAGLLLGEGFPRALVVGGLVAFAGTLVIGIATSTGDADVVGVLLVLLSAVVYAVAMVAQKVVLRRVPGLQVTWLACLVGTVATLVFAPTLVAEVRVAPTSALLGVLYLGVVPTALAFSTWAYALSRTSAGRLGVTTYVVPPIAIGLGWLFLQEVPALLAVAGGVLSLVGVALARRPSRPAVPETAA</sequence>
<organism evidence="5 6">
    <name type="scientific">Microlunatus capsulatus</name>
    <dbReference type="NCBI Taxonomy" id="99117"/>
    <lineage>
        <taxon>Bacteria</taxon>
        <taxon>Bacillati</taxon>
        <taxon>Actinomycetota</taxon>
        <taxon>Actinomycetes</taxon>
        <taxon>Propionibacteriales</taxon>
        <taxon>Propionibacteriaceae</taxon>
        <taxon>Microlunatus</taxon>
    </lineage>
</organism>
<dbReference type="RefSeq" id="WP_307803865.1">
    <property type="nucleotide sequence ID" value="NZ_BAAAMH010000012.1"/>
</dbReference>
<feature type="transmembrane region" description="Helical" evidence="3">
    <location>
        <begin position="40"/>
        <end position="62"/>
    </location>
</feature>
<feature type="domain" description="EamA" evidence="4">
    <location>
        <begin position="183"/>
        <end position="315"/>
    </location>
</feature>
<gene>
    <name evidence="5" type="ORF">JOF54_001154</name>
</gene>
<dbReference type="PANTHER" id="PTHR12715">
    <property type="entry name" value="TRANSPORTER, DRUG/METABOLITE EXPORTER FAMILY"/>
    <property type="match status" value="1"/>
</dbReference>
<feature type="region of interest" description="Disordered" evidence="2">
    <location>
        <begin position="1"/>
        <end position="36"/>
    </location>
</feature>
<feature type="transmembrane region" description="Helical" evidence="3">
    <location>
        <begin position="181"/>
        <end position="201"/>
    </location>
</feature>
<feature type="transmembrane region" description="Helical" evidence="3">
    <location>
        <begin position="155"/>
        <end position="175"/>
    </location>
</feature>
<dbReference type="InterPro" id="IPR052756">
    <property type="entry name" value="Alkyne_AA_exporter"/>
</dbReference>
<feature type="transmembrane region" description="Helical" evidence="3">
    <location>
        <begin position="213"/>
        <end position="234"/>
    </location>
</feature>
<comment type="caution">
    <text evidence="5">The sequence shown here is derived from an EMBL/GenBank/DDBJ whole genome shotgun (WGS) entry which is preliminary data.</text>
</comment>
<dbReference type="Proteomes" id="UP000758168">
    <property type="component" value="Unassembled WGS sequence"/>
</dbReference>
<dbReference type="PANTHER" id="PTHR12715:SF4">
    <property type="entry name" value="EAMA DOMAIN-CONTAINING PROTEIN"/>
    <property type="match status" value="1"/>
</dbReference>
<dbReference type="InterPro" id="IPR037185">
    <property type="entry name" value="EmrE-like"/>
</dbReference>
<proteinExistence type="inferred from homology"/>
<evidence type="ECO:0000313" key="6">
    <source>
        <dbReference type="Proteomes" id="UP000758168"/>
    </source>
</evidence>
<keyword evidence="3" id="KW-0472">Membrane</keyword>
<evidence type="ECO:0000313" key="5">
    <source>
        <dbReference type="EMBL" id="MBP2416232.1"/>
    </source>
</evidence>
<feature type="transmembrane region" description="Helical" evidence="3">
    <location>
        <begin position="129"/>
        <end position="148"/>
    </location>
</feature>
<name>A0ABS4Z687_9ACTN</name>
<feature type="transmembrane region" description="Helical" evidence="3">
    <location>
        <begin position="68"/>
        <end position="87"/>
    </location>
</feature>
<keyword evidence="6" id="KW-1185">Reference proteome</keyword>
<accession>A0ABS4Z687</accession>
<evidence type="ECO:0000256" key="2">
    <source>
        <dbReference type="SAM" id="MobiDB-lite"/>
    </source>
</evidence>
<dbReference type="InterPro" id="IPR000620">
    <property type="entry name" value="EamA_dom"/>
</dbReference>
<feature type="transmembrane region" description="Helical" evidence="3">
    <location>
        <begin position="298"/>
        <end position="315"/>
    </location>
</feature>
<feature type="transmembrane region" description="Helical" evidence="3">
    <location>
        <begin position="274"/>
        <end position="292"/>
    </location>
</feature>
<keyword evidence="3" id="KW-1133">Transmembrane helix</keyword>